<proteinExistence type="predicted"/>
<feature type="domain" description="Xaa-Pro dipeptidyl-peptidase C-terminal" evidence="1">
    <location>
        <begin position="68"/>
        <end position="310"/>
    </location>
</feature>
<sequence length="316" mass="36403">MNPYWEDNIAKIENIDIPMYVVAGYSSSIHSYGTIQGFRTAKGKKWLRVHCTQEWFDIYRPYMTDELQAFFDRYLKGIENDWEKTNPKPIEHFPMDSYPHAKTEYKKLYLTEGQLSLYYPETTGAASYQSETKSETADFFFTFTNTTTLMGFTKAKLWVSCDDADDMDIYVSLRKVDKSGKVLEHVNIPWTAMPKSHNYQEDVVGSNIIKFTGSHGMLRVSHRATDRSKQNSIMPHHPHKEVQKVPPGEIVPIEIGLWPIGMQFYEAESLLFRVGGSKDAYLEMPDMQTPSVYGINKGNHHVDCHLSSVIEFLRPS</sequence>
<keyword evidence="3" id="KW-1185">Reference proteome</keyword>
<dbReference type="SMART" id="SM00939">
    <property type="entry name" value="PepX_C"/>
    <property type="match status" value="1"/>
</dbReference>
<evidence type="ECO:0000313" key="2">
    <source>
        <dbReference type="EMBL" id="CAI0642328.1"/>
    </source>
</evidence>
<dbReference type="Pfam" id="PF08530">
    <property type="entry name" value="PepX_C"/>
    <property type="match status" value="1"/>
</dbReference>
<reference evidence="2" key="1">
    <citation type="submission" date="2022-08" db="EMBL/GenBank/DDBJ databases">
        <authorList>
            <person name="Giroux E."/>
            <person name="Giroux E."/>
        </authorList>
    </citation>
    <scope>NUCLEOTIDE SEQUENCE</scope>
    <source>
        <strain evidence="2">H1091258</strain>
    </source>
</reference>
<dbReference type="Gene3D" id="2.60.120.260">
    <property type="entry name" value="Galactose-binding domain-like"/>
    <property type="match status" value="1"/>
</dbReference>
<evidence type="ECO:0000259" key="1">
    <source>
        <dbReference type="SMART" id="SM00939"/>
    </source>
</evidence>
<dbReference type="Gene3D" id="3.40.50.1820">
    <property type="entry name" value="alpha/beta hydrolase"/>
    <property type="match status" value="1"/>
</dbReference>
<comment type="caution">
    <text evidence="2">The sequence shown here is derived from an EMBL/GenBank/DDBJ whole genome shotgun (WGS) entry which is preliminary data.</text>
</comment>
<protein>
    <recommendedName>
        <fullName evidence="1">Xaa-Pro dipeptidyl-peptidase C-terminal domain-containing protein</fullName>
    </recommendedName>
</protein>
<dbReference type="InterPro" id="IPR008979">
    <property type="entry name" value="Galactose-bd-like_sf"/>
</dbReference>
<dbReference type="EMBL" id="CAMGZC010000050">
    <property type="protein sequence ID" value="CAI0642328.1"/>
    <property type="molecule type" value="Genomic_DNA"/>
</dbReference>
<name>A0A9W4W463_9PEZI</name>
<dbReference type="GO" id="GO:0008239">
    <property type="term" value="F:dipeptidyl-peptidase activity"/>
    <property type="evidence" value="ECO:0007669"/>
    <property type="project" value="InterPro"/>
</dbReference>
<gene>
    <name evidence="2" type="ORF">CGXH109_LOCUS13056</name>
</gene>
<dbReference type="Proteomes" id="UP001152533">
    <property type="component" value="Unassembled WGS sequence"/>
</dbReference>
<dbReference type="SUPFAM" id="SSF53474">
    <property type="entry name" value="alpha/beta-Hydrolases"/>
    <property type="match status" value="1"/>
</dbReference>
<dbReference type="InterPro" id="IPR013736">
    <property type="entry name" value="Xaa-Pro_dipept_C"/>
</dbReference>
<dbReference type="SUPFAM" id="SSF49785">
    <property type="entry name" value="Galactose-binding domain-like"/>
    <property type="match status" value="1"/>
</dbReference>
<dbReference type="InterPro" id="IPR029058">
    <property type="entry name" value="AB_hydrolase_fold"/>
</dbReference>
<dbReference type="AlphaFoldDB" id="A0A9W4W463"/>
<evidence type="ECO:0000313" key="3">
    <source>
        <dbReference type="Proteomes" id="UP001152533"/>
    </source>
</evidence>
<accession>A0A9W4W463</accession>
<organism evidence="2 3">
    <name type="scientific">Colletotrichum noveboracense</name>
    <dbReference type="NCBI Taxonomy" id="2664923"/>
    <lineage>
        <taxon>Eukaryota</taxon>
        <taxon>Fungi</taxon>
        <taxon>Dikarya</taxon>
        <taxon>Ascomycota</taxon>
        <taxon>Pezizomycotina</taxon>
        <taxon>Sordariomycetes</taxon>
        <taxon>Hypocreomycetidae</taxon>
        <taxon>Glomerellales</taxon>
        <taxon>Glomerellaceae</taxon>
        <taxon>Colletotrichum</taxon>
        <taxon>Colletotrichum gloeosporioides species complex</taxon>
    </lineage>
</organism>